<proteinExistence type="predicted"/>
<keyword evidence="2" id="KW-1185">Reference proteome</keyword>
<dbReference type="Proteomes" id="UP001303046">
    <property type="component" value="Unassembled WGS sequence"/>
</dbReference>
<evidence type="ECO:0008006" key="3">
    <source>
        <dbReference type="Google" id="ProtNLM"/>
    </source>
</evidence>
<protein>
    <recommendedName>
        <fullName evidence="3">CCD97-like C-terminal domain-containing protein</fullName>
    </recommendedName>
</protein>
<gene>
    <name evidence="1" type="primary">Necator_chrIII.g12344</name>
    <name evidence="1" type="ORF">RB195_011578</name>
</gene>
<dbReference type="EMBL" id="JAVFWL010000003">
    <property type="protein sequence ID" value="KAK6744947.1"/>
    <property type="molecule type" value="Genomic_DNA"/>
</dbReference>
<reference evidence="1 2" key="1">
    <citation type="submission" date="2023-08" db="EMBL/GenBank/DDBJ databases">
        <title>A Necator americanus chromosomal reference genome.</title>
        <authorList>
            <person name="Ilik V."/>
            <person name="Petrzelkova K.J."/>
            <person name="Pardy F."/>
            <person name="Fuh T."/>
            <person name="Niatou-Singa F.S."/>
            <person name="Gouil Q."/>
            <person name="Baker L."/>
            <person name="Ritchie M.E."/>
            <person name="Jex A.R."/>
            <person name="Gazzola D."/>
            <person name="Li H."/>
            <person name="Toshio Fujiwara R."/>
            <person name="Zhan B."/>
            <person name="Aroian R.V."/>
            <person name="Pafco B."/>
            <person name="Schwarz E.M."/>
        </authorList>
    </citation>
    <scope>NUCLEOTIDE SEQUENCE [LARGE SCALE GENOMIC DNA]</scope>
    <source>
        <strain evidence="1 2">Aroian</strain>
        <tissue evidence="1">Whole animal</tissue>
    </source>
</reference>
<accession>A0ABR1D319</accession>
<evidence type="ECO:0000313" key="2">
    <source>
        <dbReference type="Proteomes" id="UP001303046"/>
    </source>
</evidence>
<sequence length="236" mass="29086">MVMEANRAVFAELFPGLTRENMLLKCQEIHREEKLQERNYRRNKFARALEKVIFREYENQRLRRLELRDPDLVELLEEVFFRYETPLAGESEAVLWTSVKRTLDEDVWRRINRRATDDENEEAQELNEYLFDRLHRESEKKALSHRRNQSARAVQKFIYESALRNRQRELRRELSLTTARRENRIIMEKFKEFFFECEQMEEHERIVYGNARRNEWEEKVWREVRVAIDGDVSRRR</sequence>
<evidence type="ECO:0000313" key="1">
    <source>
        <dbReference type="EMBL" id="KAK6744947.1"/>
    </source>
</evidence>
<organism evidence="1 2">
    <name type="scientific">Necator americanus</name>
    <name type="common">Human hookworm</name>
    <dbReference type="NCBI Taxonomy" id="51031"/>
    <lineage>
        <taxon>Eukaryota</taxon>
        <taxon>Metazoa</taxon>
        <taxon>Ecdysozoa</taxon>
        <taxon>Nematoda</taxon>
        <taxon>Chromadorea</taxon>
        <taxon>Rhabditida</taxon>
        <taxon>Rhabditina</taxon>
        <taxon>Rhabditomorpha</taxon>
        <taxon>Strongyloidea</taxon>
        <taxon>Ancylostomatidae</taxon>
        <taxon>Bunostominae</taxon>
        <taxon>Necator</taxon>
    </lineage>
</organism>
<comment type="caution">
    <text evidence="1">The sequence shown here is derived from an EMBL/GenBank/DDBJ whole genome shotgun (WGS) entry which is preliminary data.</text>
</comment>
<name>A0ABR1D319_NECAM</name>